<reference evidence="2" key="1">
    <citation type="submission" date="2011-08" db="EMBL/GenBank/DDBJ databases">
        <authorList>
            <person name="Rombauts S."/>
        </authorList>
    </citation>
    <scope>NUCLEOTIDE SEQUENCE</scope>
    <source>
        <strain evidence="2">London</strain>
    </source>
</reference>
<dbReference type="Proteomes" id="UP000015104">
    <property type="component" value="Unassembled WGS sequence"/>
</dbReference>
<sequence length="28" mass="3489">MAVFDNVVKLWTYQFYQQFKAIHLWIQA</sequence>
<evidence type="ECO:0000313" key="2">
    <source>
        <dbReference type="Proteomes" id="UP000015104"/>
    </source>
</evidence>
<keyword evidence="2" id="KW-1185">Reference proteome</keyword>
<dbReference type="EMBL" id="CAEY01001352">
    <property type="status" value="NOT_ANNOTATED_CDS"/>
    <property type="molecule type" value="Genomic_DNA"/>
</dbReference>
<dbReference type="HOGENOM" id="CLU_3413342_0_0_1"/>
<proteinExistence type="predicted"/>
<dbReference type="AlphaFoldDB" id="T1K1J2"/>
<name>T1K1J2_TETUR</name>
<organism evidence="1 2">
    <name type="scientific">Tetranychus urticae</name>
    <name type="common">Two-spotted spider mite</name>
    <dbReference type="NCBI Taxonomy" id="32264"/>
    <lineage>
        <taxon>Eukaryota</taxon>
        <taxon>Metazoa</taxon>
        <taxon>Ecdysozoa</taxon>
        <taxon>Arthropoda</taxon>
        <taxon>Chelicerata</taxon>
        <taxon>Arachnida</taxon>
        <taxon>Acari</taxon>
        <taxon>Acariformes</taxon>
        <taxon>Trombidiformes</taxon>
        <taxon>Prostigmata</taxon>
        <taxon>Eleutherengona</taxon>
        <taxon>Raphignathae</taxon>
        <taxon>Tetranychoidea</taxon>
        <taxon>Tetranychidae</taxon>
        <taxon>Tetranychus</taxon>
    </lineage>
</organism>
<reference evidence="1" key="2">
    <citation type="submission" date="2015-06" db="UniProtKB">
        <authorList>
            <consortium name="EnsemblMetazoa"/>
        </authorList>
    </citation>
    <scope>IDENTIFICATION</scope>
</reference>
<accession>T1K1J2</accession>
<evidence type="ECO:0000313" key="1">
    <source>
        <dbReference type="EnsemblMetazoa" id="tetur04g01590.1"/>
    </source>
</evidence>
<dbReference type="EnsemblMetazoa" id="tetur04g01590.1">
    <property type="protein sequence ID" value="tetur04g01590.1"/>
    <property type="gene ID" value="tetur04g01590"/>
</dbReference>
<protein>
    <submittedName>
        <fullName evidence="1">Uncharacterized protein</fullName>
    </submittedName>
</protein>